<dbReference type="EMBL" id="OY882866">
    <property type="protein sequence ID" value="CAK6449199.1"/>
    <property type="molecule type" value="Genomic_DNA"/>
</dbReference>
<gene>
    <name evidence="1" type="ORF">MPIPNATIZW_LOCUS17505</name>
</gene>
<accession>A0ABP0AHB7</accession>
<dbReference type="Proteomes" id="UP001314169">
    <property type="component" value="Chromosome 9"/>
</dbReference>
<organism evidence="1 2">
    <name type="scientific">Pipistrellus nathusii</name>
    <name type="common">Nathusius' pipistrelle</name>
    <dbReference type="NCBI Taxonomy" id="59473"/>
    <lineage>
        <taxon>Eukaryota</taxon>
        <taxon>Metazoa</taxon>
        <taxon>Chordata</taxon>
        <taxon>Craniata</taxon>
        <taxon>Vertebrata</taxon>
        <taxon>Euteleostomi</taxon>
        <taxon>Mammalia</taxon>
        <taxon>Eutheria</taxon>
        <taxon>Laurasiatheria</taxon>
        <taxon>Chiroptera</taxon>
        <taxon>Yangochiroptera</taxon>
        <taxon>Vespertilionidae</taxon>
        <taxon>Pipistrellus</taxon>
    </lineage>
</organism>
<proteinExistence type="predicted"/>
<name>A0ABP0AHB7_PIPNA</name>
<sequence length="122" mass="14080">MSDFRGILRGIFISDQYRFRKYRACFSPFHCCFDNSSIRFRSIFAFQKKNTGKYFFQEYSWKCGYSYAPSFSQPPLTLSSLSENLVWEDSCRSSYGAAGGSGTHCNHLSWPLSQLETKVTTL</sequence>
<evidence type="ECO:0000313" key="1">
    <source>
        <dbReference type="EMBL" id="CAK6449199.1"/>
    </source>
</evidence>
<protein>
    <submittedName>
        <fullName evidence="1">Uncharacterized protein</fullName>
    </submittedName>
</protein>
<keyword evidence="2" id="KW-1185">Reference proteome</keyword>
<reference evidence="1" key="1">
    <citation type="submission" date="2023-12" db="EMBL/GenBank/DDBJ databases">
        <authorList>
            <person name="Brown T."/>
        </authorList>
    </citation>
    <scope>NUCLEOTIDE SEQUENCE</scope>
</reference>
<evidence type="ECO:0000313" key="2">
    <source>
        <dbReference type="Proteomes" id="UP001314169"/>
    </source>
</evidence>